<dbReference type="InterPro" id="IPR000629">
    <property type="entry name" value="RNA-helicase_DEAD-box_CS"/>
</dbReference>
<keyword evidence="4 7" id="KW-0067">ATP-binding</keyword>
<dbReference type="Proteomes" id="UP000316726">
    <property type="component" value="Chromosome 3"/>
</dbReference>
<evidence type="ECO:0000259" key="12">
    <source>
        <dbReference type="PROSITE" id="PS51194"/>
    </source>
</evidence>
<evidence type="ECO:0000313" key="15">
    <source>
        <dbReference type="Proteomes" id="UP000316726"/>
    </source>
</evidence>
<feature type="domain" description="DEAD-box RNA helicase Q" evidence="13">
    <location>
        <begin position="210"/>
        <end position="238"/>
    </location>
</feature>
<keyword evidence="1 7" id="KW-0547">Nucleotide-binding</keyword>
<keyword evidence="3 7" id="KW-0347">Helicase</keyword>
<dbReference type="Pfam" id="PF13959">
    <property type="entry name" value="CTE_SPB4"/>
    <property type="match status" value="1"/>
</dbReference>
<feature type="domain" description="Helicase ATP-binding" evidence="11">
    <location>
        <begin position="241"/>
        <end position="428"/>
    </location>
</feature>
<reference evidence="14 15" key="1">
    <citation type="submission" date="2018-07" db="EMBL/GenBank/DDBJ databases">
        <title>The complete nuclear genome of the prasinophyte Chloropicon primus (CCMP1205).</title>
        <authorList>
            <person name="Pombert J.-F."/>
            <person name="Otis C."/>
            <person name="Turmel M."/>
            <person name="Lemieux C."/>
        </authorList>
    </citation>
    <scope>NUCLEOTIDE SEQUENCE [LARGE SCALE GENOMIC DNA]</scope>
    <source>
        <strain evidence="14 15">CCMP1205</strain>
    </source>
</reference>
<comment type="function">
    <text evidence="8">RNA helicase.</text>
</comment>
<dbReference type="InterPro" id="IPR001650">
    <property type="entry name" value="Helicase_C-like"/>
</dbReference>
<dbReference type="CDD" id="cd18787">
    <property type="entry name" value="SF2_C_DEAD"/>
    <property type="match status" value="1"/>
</dbReference>
<dbReference type="GO" id="GO:0005524">
    <property type="term" value="F:ATP binding"/>
    <property type="evidence" value="ECO:0007669"/>
    <property type="project" value="UniProtKB-UniRule"/>
</dbReference>
<feature type="short sequence motif" description="Q motif" evidence="6">
    <location>
        <begin position="210"/>
        <end position="238"/>
    </location>
</feature>
<evidence type="ECO:0000313" key="14">
    <source>
        <dbReference type="EMBL" id="QDZ19982.1"/>
    </source>
</evidence>
<dbReference type="SMART" id="SM00487">
    <property type="entry name" value="DEXDc"/>
    <property type="match status" value="1"/>
</dbReference>
<dbReference type="SMART" id="SM01178">
    <property type="entry name" value="DUF4217"/>
    <property type="match status" value="1"/>
</dbReference>
<comment type="domain">
    <text evidence="8">The Q motif is unique to and characteristic of the DEAD box family of RNA helicases and controls ATP binding and hydrolysis.</text>
</comment>
<dbReference type="CDD" id="cd17949">
    <property type="entry name" value="DEADc_DDX31"/>
    <property type="match status" value="1"/>
</dbReference>
<evidence type="ECO:0000256" key="6">
    <source>
        <dbReference type="PROSITE-ProRule" id="PRU00552"/>
    </source>
</evidence>
<evidence type="ECO:0000256" key="2">
    <source>
        <dbReference type="ARBA" id="ARBA00022801"/>
    </source>
</evidence>
<organism evidence="14 15">
    <name type="scientific">Chloropicon primus</name>
    <dbReference type="NCBI Taxonomy" id="1764295"/>
    <lineage>
        <taxon>Eukaryota</taxon>
        <taxon>Viridiplantae</taxon>
        <taxon>Chlorophyta</taxon>
        <taxon>Chloropicophyceae</taxon>
        <taxon>Chloropicales</taxon>
        <taxon>Chloropicaceae</taxon>
        <taxon>Chloropicon</taxon>
    </lineage>
</organism>
<dbReference type="STRING" id="1764295.A0A5B8MKT5"/>
<dbReference type="EC" id="3.6.4.13" evidence="8"/>
<feature type="domain" description="Helicase C-terminal" evidence="12">
    <location>
        <begin position="450"/>
        <end position="632"/>
    </location>
</feature>
<dbReference type="PROSITE" id="PS00039">
    <property type="entry name" value="DEAD_ATP_HELICASE"/>
    <property type="match status" value="1"/>
</dbReference>
<dbReference type="GO" id="GO:0016887">
    <property type="term" value="F:ATP hydrolysis activity"/>
    <property type="evidence" value="ECO:0007669"/>
    <property type="project" value="RHEA"/>
</dbReference>
<comment type="catalytic activity">
    <reaction evidence="8">
        <text>ATP + H2O = ADP + phosphate + H(+)</text>
        <dbReference type="Rhea" id="RHEA:13065"/>
        <dbReference type="ChEBI" id="CHEBI:15377"/>
        <dbReference type="ChEBI" id="CHEBI:15378"/>
        <dbReference type="ChEBI" id="CHEBI:30616"/>
        <dbReference type="ChEBI" id="CHEBI:43474"/>
        <dbReference type="ChEBI" id="CHEBI:456216"/>
        <dbReference type="EC" id="3.6.4.13"/>
    </reaction>
</comment>
<keyword evidence="15" id="KW-1185">Reference proteome</keyword>
<evidence type="ECO:0000259" key="13">
    <source>
        <dbReference type="PROSITE" id="PS51195"/>
    </source>
</evidence>
<gene>
    <name evidence="14" type="ORF">A3770_03p25000</name>
</gene>
<evidence type="ECO:0000256" key="3">
    <source>
        <dbReference type="ARBA" id="ARBA00022806"/>
    </source>
</evidence>
<protein>
    <recommendedName>
        <fullName evidence="8">ATP-dependent RNA helicase</fullName>
        <ecNumber evidence="8">3.6.4.13</ecNumber>
    </recommendedName>
</protein>
<dbReference type="PROSITE" id="PS51194">
    <property type="entry name" value="HELICASE_CTER"/>
    <property type="match status" value="1"/>
</dbReference>
<feature type="compositionally biased region" description="Basic residues" evidence="10">
    <location>
        <begin position="724"/>
        <end position="743"/>
    </location>
</feature>
<dbReference type="EMBL" id="CP031036">
    <property type="protein sequence ID" value="QDZ19982.1"/>
    <property type="molecule type" value="Genomic_DNA"/>
</dbReference>
<feature type="compositionally biased region" description="Gly residues" evidence="10">
    <location>
        <begin position="12"/>
        <end position="28"/>
    </location>
</feature>
<keyword evidence="9" id="KW-0175">Coiled coil</keyword>
<evidence type="ECO:0000256" key="4">
    <source>
        <dbReference type="ARBA" id="ARBA00022840"/>
    </source>
</evidence>
<dbReference type="PANTHER" id="PTHR24031">
    <property type="entry name" value="RNA HELICASE"/>
    <property type="match status" value="1"/>
</dbReference>
<dbReference type="PROSITE" id="PS51195">
    <property type="entry name" value="Q_MOTIF"/>
    <property type="match status" value="1"/>
</dbReference>
<evidence type="ECO:0000256" key="1">
    <source>
        <dbReference type="ARBA" id="ARBA00022741"/>
    </source>
</evidence>
<feature type="region of interest" description="Disordered" evidence="10">
    <location>
        <begin position="715"/>
        <end position="743"/>
    </location>
</feature>
<evidence type="ECO:0000256" key="8">
    <source>
        <dbReference type="RuleBase" id="RU365068"/>
    </source>
</evidence>
<dbReference type="GO" id="GO:0003724">
    <property type="term" value="F:RNA helicase activity"/>
    <property type="evidence" value="ECO:0007669"/>
    <property type="project" value="UniProtKB-EC"/>
</dbReference>
<feature type="compositionally biased region" description="Basic and acidic residues" evidence="10">
    <location>
        <begin position="52"/>
        <end position="69"/>
    </location>
</feature>
<dbReference type="SMART" id="SM00490">
    <property type="entry name" value="HELICc"/>
    <property type="match status" value="1"/>
</dbReference>
<feature type="coiled-coil region" evidence="9">
    <location>
        <begin position="154"/>
        <end position="208"/>
    </location>
</feature>
<sequence>MSDDDIELNVSGIGGGEEVGVGPVGNGLGSLKAARDRRGPRRGLVNRKKFKEYKERVNKKSAARGERVGGGRAAAKKAGGAEEGPRGRDDARRDEAVKRREEREKAKEKEEAAPAPPRELPRIYSHAQATTTGGSGRAEPPARLRPVVPAHRSASSLANEEDDLEEVNSDIDEEGKGFIDQLLSEHFVAEEEDAKRDEEEDVEPLNENAKNFVDVGLDKSLANILLGMGFEEPTSIQKAAIPLILSGKDVLAQSPTGSGKTVAYVSPIVQMLKQRSVRVSRTEGTLAIIIVPTRELSLQVFQVASRLFKDFYWIVPGTIMGGEKRSREKARLRKGINVLTCTPGRLLDHLENTTAFQVSDLKYLILDEADRLIDMGFEEQVSKIIQLLDKKSEMGDRSSRRQTIMLSATMHSGVSKLAKYSLHDPVSVGFDIDGKDRAEDGNASFKMPSQLKQHYILVPTKLRPVILYKLVAKCFKSAGDGKSKIVVFVSCCDSVEFHHEILNELSASDEQGAVFKPQDAFKLHGNLTQQERTAVYFDFCKSSSAILFCTDVAARGLDFPSVTHIIQYDPPGEAEDYIHRVGRTARMQSKGEAFLFLLPTEMPYVDVLRGHGIQVNEEYVGQFLSEASRNNLLLLRKVNALYRDPVFQSLQRVIFDIVAESKKIHQLAADAYRSFLRAYARYPSAIKTIFNVKILHIGHVADSFGLKEKPSMIGKSQTKEEFKKRKGDHVKTLARAKKKPATQKKRLYNQVFLSE</sequence>
<dbReference type="GO" id="GO:0003723">
    <property type="term" value="F:RNA binding"/>
    <property type="evidence" value="ECO:0007669"/>
    <property type="project" value="UniProtKB-UniRule"/>
</dbReference>
<keyword evidence="2 7" id="KW-0378">Hydrolase</keyword>
<evidence type="ECO:0000256" key="9">
    <source>
        <dbReference type="SAM" id="Coils"/>
    </source>
</evidence>
<evidence type="ECO:0000259" key="11">
    <source>
        <dbReference type="PROSITE" id="PS51192"/>
    </source>
</evidence>
<dbReference type="InterPro" id="IPR025313">
    <property type="entry name" value="SPB4-like_CTE"/>
</dbReference>
<dbReference type="InterPro" id="IPR011545">
    <property type="entry name" value="DEAD/DEAH_box_helicase_dom"/>
</dbReference>
<dbReference type="InterPro" id="IPR014001">
    <property type="entry name" value="Helicase_ATP-bd"/>
</dbReference>
<accession>A0A5B8MKT5</accession>
<dbReference type="InterPro" id="IPR014014">
    <property type="entry name" value="RNA_helicase_DEAD_Q_motif"/>
</dbReference>
<proteinExistence type="inferred from homology"/>
<feature type="compositionally biased region" description="Basic residues" evidence="10">
    <location>
        <begin position="38"/>
        <end position="51"/>
    </location>
</feature>
<keyword evidence="5 8" id="KW-0694">RNA-binding</keyword>
<dbReference type="InterPro" id="IPR027417">
    <property type="entry name" value="P-loop_NTPase"/>
</dbReference>
<feature type="compositionally biased region" description="Basic and acidic residues" evidence="10">
    <location>
        <begin position="79"/>
        <end position="112"/>
    </location>
</feature>
<dbReference type="AlphaFoldDB" id="A0A5B8MKT5"/>
<dbReference type="Pfam" id="PF00271">
    <property type="entry name" value="Helicase_C"/>
    <property type="match status" value="1"/>
</dbReference>
<dbReference type="Pfam" id="PF00270">
    <property type="entry name" value="DEAD"/>
    <property type="match status" value="1"/>
</dbReference>
<feature type="region of interest" description="Disordered" evidence="10">
    <location>
        <begin position="1"/>
        <end position="143"/>
    </location>
</feature>
<dbReference type="SUPFAM" id="SSF52540">
    <property type="entry name" value="P-loop containing nucleoside triphosphate hydrolases"/>
    <property type="match status" value="2"/>
</dbReference>
<evidence type="ECO:0000256" key="7">
    <source>
        <dbReference type="RuleBase" id="RU000492"/>
    </source>
</evidence>
<dbReference type="PROSITE" id="PS51192">
    <property type="entry name" value="HELICASE_ATP_BIND_1"/>
    <property type="match status" value="1"/>
</dbReference>
<comment type="similarity">
    <text evidence="7">Belongs to the DEAD box helicase family.</text>
</comment>
<evidence type="ECO:0000256" key="5">
    <source>
        <dbReference type="ARBA" id="ARBA00022884"/>
    </source>
</evidence>
<dbReference type="Gene3D" id="3.40.50.300">
    <property type="entry name" value="P-loop containing nucleotide triphosphate hydrolases"/>
    <property type="match status" value="2"/>
</dbReference>
<name>A0A5B8MKT5_9CHLO</name>
<dbReference type="OrthoDB" id="422663at2759"/>
<evidence type="ECO:0000256" key="10">
    <source>
        <dbReference type="SAM" id="MobiDB-lite"/>
    </source>
</evidence>